<dbReference type="SUPFAM" id="SSF89260">
    <property type="entry name" value="Collagen-binding domain"/>
    <property type="match status" value="1"/>
</dbReference>
<evidence type="ECO:0000256" key="1">
    <source>
        <dbReference type="SAM" id="SignalP"/>
    </source>
</evidence>
<accession>A0A1S1N617</accession>
<name>A0A1S1N617_9GAMM</name>
<feature type="chain" id="PRO_5010327456" description="Peptidase C-terminal archaeal/bacterial domain-containing protein" evidence="1">
    <location>
        <begin position="22"/>
        <end position="452"/>
    </location>
</feature>
<proteinExistence type="predicted"/>
<organism evidence="2 3">
    <name type="scientific">Pseudoalteromonas byunsanensis</name>
    <dbReference type="NCBI Taxonomy" id="327939"/>
    <lineage>
        <taxon>Bacteria</taxon>
        <taxon>Pseudomonadati</taxon>
        <taxon>Pseudomonadota</taxon>
        <taxon>Gammaproteobacteria</taxon>
        <taxon>Alteromonadales</taxon>
        <taxon>Pseudoalteromonadaceae</taxon>
        <taxon>Pseudoalteromonas</taxon>
    </lineage>
</organism>
<dbReference type="Gene3D" id="2.60.120.380">
    <property type="match status" value="2"/>
</dbReference>
<evidence type="ECO:0008006" key="4">
    <source>
        <dbReference type="Google" id="ProtNLM"/>
    </source>
</evidence>
<dbReference type="EMBL" id="MNAN01000035">
    <property type="protein sequence ID" value="OHU94089.1"/>
    <property type="molecule type" value="Genomic_DNA"/>
</dbReference>
<dbReference type="OrthoDB" id="5901060at2"/>
<feature type="signal peptide" evidence="1">
    <location>
        <begin position="1"/>
        <end position="21"/>
    </location>
</feature>
<evidence type="ECO:0000313" key="3">
    <source>
        <dbReference type="Proteomes" id="UP000180253"/>
    </source>
</evidence>
<protein>
    <recommendedName>
        <fullName evidence="4">Peptidase C-terminal archaeal/bacterial domain-containing protein</fullName>
    </recommendedName>
</protein>
<keyword evidence="1" id="KW-0732">Signal</keyword>
<gene>
    <name evidence="2" type="ORF">BIW53_17910</name>
</gene>
<dbReference type="AlphaFoldDB" id="A0A1S1N617"/>
<comment type="caution">
    <text evidence="2">The sequence shown here is derived from an EMBL/GenBank/DDBJ whole genome shotgun (WGS) entry which is preliminary data.</text>
</comment>
<dbReference type="Proteomes" id="UP000180253">
    <property type="component" value="Unassembled WGS sequence"/>
</dbReference>
<evidence type="ECO:0000313" key="2">
    <source>
        <dbReference type="EMBL" id="OHU94089.1"/>
    </source>
</evidence>
<dbReference type="STRING" id="327939.BIW53_17910"/>
<reference evidence="2 3" key="1">
    <citation type="submission" date="2016-10" db="EMBL/GenBank/DDBJ databases">
        <title>Pseudoalteromonas amylolytica sp. nov., isolated from the surface seawater.</title>
        <authorList>
            <person name="Wu Y.-H."/>
            <person name="Cheng H."/>
            <person name="Jin X.-B."/>
            <person name="Wang C.-S."/>
            <person name="Xu X.-W."/>
        </authorList>
    </citation>
    <scope>NUCLEOTIDE SEQUENCE [LARGE SCALE GENOMIC DNA]</scope>
    <source>
        <strain evidence="2 3">JCM 12483</strain>
    </source>
</reference>
<sequence>MKLSTIALSIVPFAFLSNAHALEHNLTDAGKVKLHSAKQNMLNPTQPKLVHNTHRQLNFSTQETTTESITPVCPTLSTGNLYTLSGASAGDAICYHFQITERSKTTALLVGQTGTSDIDLNVLKHNPDDTFSVLGTSANQGTDDEIVVALTEPGHYYWYMEVKESDGSAFNFGAAVATQLDEYEFNDTVATATMLSTGQNVIQGNMDSATDIDMYQFTAVNGQNLALRLKDNSSDEYIFEVYNNGWVPLAANKVHPISGLQENQTITLRVRANTALPVNTNNQYTLSVQSVVASFSSHKISGEANVIRIPYSAFSDPYLTTQAYRNLNWSLTLNDSTGAPIENASAKLVLADTDGTTDYVQTSDTNGRISNSINLGTCSPQVSNIEHTQYSLGYKNTWHSDVEVKGWRLEIDTNLDSDNDGVMDKIGIGGENVPWVYLGHICDQDLVSSEKS</sequence>
<dbReference type="RefSeq" id="WP_070993379.1">
    <property type="nucleotide sequence ID" value="NZ_CBCSHD010000011.1"/>
</dbReference>
<keyword evidence="3" id="KW-1185">Reference proteome</keyword>